<name>A0A067PSG8_9AGAM</name>
<accession>A0A067PSG8</accession>
<organism evidence="2 3">
    <name type="scientific">Jaapia argillacea MUCL 33604</name>
    <dbReference type="NCBI Taxonomy" id="933084"/>
    <lineage>
        <taxon>Eukaryota</taxon>
        <taxon>Fungi</taxon>
        <taxon>Dikarya</taxon>
        <taxon>Basidiomycota</taxon>
        <taxon>Agaricomycotina</taxon>
        <taxon>Agaricomycetes</taxon>
        <taxon>Agaricomycetidae</taxon>
        <taxon>Jaapiales</taxon>
        <taxon>Jaapiaceae</taxon>
        <taxon>Jaapia</taxon>
    </lineage>
</organism>
<dbReference type="HOGENOM" id="CLU_3014468_0_0_1"/>
<feature type="region of interest" description="Disordered" evidence="1">
    <location>
        <begin position="15"/>
        <end position="56"/>
    </location>
</feature>
<dbReference type="Proteomes" id="UP000027265">
    <property type="component" value="Unassembled WGS sequence"/>
</dbReference>
<evidence type="ECO:0000313" key="2">
    <source>
        <dbReference type="EMBL" id="KDQ56775.1"/>
    </source>
</evidence>
<dbReference type="InParanoid" id="A0A067PSG8"/>
<dbReference type="AlphaFoldDB" id="A0A067PSG8"/>
<keyword evidence="3" id="KW-1185">Reference proteome</keyword>
<protein>
    <submittedName>
        <fullName evidence="2">Uncharacterized protein</fullName>
    </submittedName>
</protein>
<proteinExistence type="predicted"/>
<reference evidence="3" key="1">
    <citation type="journal article" date="2014" name="Proc. Natl. Acad. Sci. U.S.A.">
        <title>Extensive sampling of basidiomycete genomes demonstrates inadequacy of the white-rot/brown-rot paradigm for wood decay fungi.</title>
        <authorList>
            <person name="Riley R."/>
            <person name="Salamov A.A."/>
            <person name="Brown D.W."/>
            <person name="Nagy L.G."/>
            <person name="Floudas D."/>
            <person name="Held B.W."/>
            <person name="Levasseur A."/>
            <person name="Lombard V."/>
            <person name="Morin E."/>
            <person name="Otillar R."/>
            <person name="Lindquist E.A."/>
            <person name="Sun H."/>
            <person name="LaButti K.M."/>
            <person name="Schmutz J."/>
            <person name="Jabbour D."/>
            <person name="Luo H."/>
            <person name="Baker S.E."/>
            <person name="Pisabarro A.G."/>
            <person name="Walton J.D."/>
            <person name="Blanchette R.A."/>
            <person name="Henrissat B."/>
            <person name="Martin F."/>
            <person name="Cullen D."/>
            <person name="Hibbett D.S."/>
            <person name="Grigoriev I.V."/>
        </authorList>
    </citation>
    <scope>NUCLEOTIDE SEQUENCE [LARGE SCALE GENOMIC DNA]</scope>
    <source>
        <strain evidence="3">MUCL 33604</strain>
    </source>
</reference>
<evidence type="ECO:0000313" key="3">
    <source>
        <dbReference type="Proteomes" id="UP000027265"/>
    </source>
</evidence>
<gene>
    <name evidence="2" type="ORF">JAAARDRAFT_301099</name>
</gene>
<evidence type="ECO:0000256" key="1">
    <source>
        <dbReference type="SAM" id="MobiDB-lite"/>
    </source>
</evidence>
<sequence>MLASVQAQVLLLRTRQKSTSRCSNKSQERPRRKRERCTRQAETPEETEARLAYLSV</sequence>
<dbReference type="EMBL" id="KL197721">
    <property type="protein sequence ID" value="KDQ56775.1"/>
    <property type="molecule type" value="Genomic_DNA"/>
</dbReference>